<keyword evidence="4" id="KW-1185">Reference proteome</keyword>
<dbReference type="Pfam" id="PF00069">
    <property type="entry name" value="Pkinase"/>
    <property type="match status" value="1"/>
</dbReference>
<comment type="caution">
    <text evidence="3">The sequence shown here is derived from an EMBL/GenBank/DDBJ whole genome shotgun (WGS) entry which is preliminary data.</text>
</comment>
<keyword evidence="1" id="KW-0175">Coiled coil</keyword>
<protein>
    <recommendedName>
        <fullName evidence="2">Protein kinase domain-containing protein</fullName>
    </recommendedName>
</protein>
<name>A0AA88H4G8_NAELO</name>
<dbReference type="PANTHER" id="PTHR24361">
    <property type="entry name" value="MITOGEN-ACTIVATED KINASE KINASE KINASE"/>
    <property type="match status" value="1"/>
</dbReference>
<feature type="coiled-coil region" evidence="1">
    <location>
        <begin position="1"/>
        <end position="28"/>
    </location>
</feature>
<dbReference type="InterPro" id="IPR011009">
    <property type="entry name" value="Kinase-like_dom_sf"/>
</dbReference>
<gene>
    <name evidence="3" type="ORF">C9374_011547</name>
</gene>
<organism evidence="3 4">
    <name type="scientific">Naegleria lovaniensis</name>
    <name type="common">Amoeba</name>
    <dbReference type="NCBI Taxonomy" id="51637"/>
    <lineage>
        <taxon>Eukaryota</taxon>
        <taxon>Discoba</taxon>
        <taxon>Heterolobosea</taxon>
        <taxon>Tetramitia</taxon>
        <taxon>Eutetramitia</taxon>
        <taxon>Vahlkampfiidae</taxon>
        <taxon>Naegleria</taxon>
    </lineage>
</organism>
<dbReference type="GO" id="GO:0005737">
    <property type="term" value="C:cytoplasm"/>
    <property type="evidence" value="ECO:0007669"/>
    <property type="project" value="TreeGrafter"/>
</dbReference>
<dbReference type="Proteomes" id="UP000816034">
    <property type="component" value="Unassembled WGS sequence"/>
</dbReference>
<dbReference type="RefSeq" id="XP_044554716.1">
    <property type="nucleotide sequence ID" value="XM_044687214.1"/>
</dbReference>
<dbReference type="GeneID" id="68104001"/>
<dbReference type="Gene3D" id="1.10.510.10">
    <property type="entry name" value="Transferase(Phosphotransferase) domain 1"/>
    <property type="match status" value="1"/>
</dbReference>
<evidence type="ECO:0000259" key="2">
    <source>
        <dbReference type="PROSITE" id="PS50011"/>
    </source>
</evidence>
<dbReference type="EMBL" id="PYSW02000004">
    <property type="protein sequence ID" value="KAG2392822.1"/>
    <property type="molecule type" value="Genomic_DNA"/>
</dbReference>
<accession>A0AA88H4G8</accession>
<feature type="domain" description="Protein kinase" evidence="2">
    <location>
        <begin position="188"/>
        <end position="405"/>
    </location>
</feature>
<evidence type="ECO:0000313" key="3">
    <source>
        <dbReference type="EMBL" id="KAG2392822.1"/>
    </source>
</evidence>
<evidence type="ECO:0000313" key="4">
    <source>
        <dbReference type="Proteomes" id="UP000816034"/>
    </source>
</evidence>
<reference evidence="3 4" key="1">
    <citation type="journal article" date="2018" name="BMC Genomics">
        <title>The genome of Naegleria lovaniensis, the basis for a comparative approach to unravel pathogenicity factors of the human pathogenic amoeba N. fowleri.</title>
        <authorList>
            <person name="Liechti N."/>
            <person name="Schurch N."/>
            <person name="Bruggmann R."/>
            <person name="Wittwer M."/>
        </authorList>
    </citation>
    <scope>NUCLEOTIDE SEQUENCE [LARGE SCALE GENOMIC DNA]</scope>
    <source>
        <strain evidence="3 4">ATCC 30569</strain>
    </source>
</reference>
<dbReference type="GO" id="GO:0004674">
    <property type="term" value="F:protein serine/threonine kinase activity"/>
    <property type="evidence" value="ECO:0007669"/>
    <property type="project" value="TreeGrafter"/>
</dbReference>
<dbReference type="PROSITE" id="PS50011">
    <property type="entry name" value="PROTEIN_KINASE_DOM"/>
    <property type="match status" value="1"/>
</dbReference>
<dbReference type="InterPro" id="IPR053235">
    <property type="entry name" value="Ser_Thr_kinase"/>
</dbReference>
<evidence type="ECO:0000256" key="1">
    <source>
        <dbReference type="SAM" id="Coils"/>
    </source>
</evidence>
<sequence>MQAVRREDNSLERASDDLKKDLEILRNAVKQRSVELALKNKEYILQNMNDMISIEIRNNQQIMNEIYTMIDKFIQQSSIQESENIEQHNNEIINQLHFHQQDDPFPSSNFEGIFQEFDTNDVTSSDMMSTLNSLLIQDRDDDLFPSSSFEGMIEDIIHQHTNTTSTIHSHTPTLDFSFIYQILQQQGYTNIQYLTSCGFGHVYKACINDQSVALKMILWPPTDTAGLQRALIEAMNMARLFHPNVVQVRSAKPLRQVSAMFIEMELMKGSFNSLMISKEIRVSEKMLIEIMRQVCGVLVWMQQHNIVPIDNILIKELDLENEEIHIAISDFGLAKASDHTNNSSLAGTYLFLAPELENEFLLPESRTSRFSVASDIRCGVHVTFKPITKTFPSTNHASAEINEFI</sequence>
<dbReference type="InterPro" id="IPR000719">
    <property type="entry name" value="Prot_kinase_dom"/>
</dbReference>
<dbReference type="GO" id="GO:0005524">
    <property type="term" value="F:ATP binding"/>
    <property type="evidence" value="ECO:0007669"/>
    <property type="project" value="InterPro"/>
</dbReference>
<dbReference type="SUPFAM" id="SSF56112">
    <property type="entry name" value="Protein kinase-like (PK-like)"/>
    <property type="match status" value="1"/>
</dbReference>
<dbReference type="AlphaFoldDB" id="A0AA88H4G8"/>
<proteinExistence type="predicted"/>